<evidence type="ECO:0000256" key="1">
    <source>
        <dbReference type="SAM" id="Phobius"/>
    </source>
</evidence>
<gene>
    <name evidence="2" type="ORF">CC78DRAFT_303798</name>
</gene>
<dbReference type="AlphaFoldDB" id="A0A9P4TPS7"/>
<name>A0A9P4TPS7_9PLEO</name>
<dbReference type="Proteomes" id="UP000800093">
    <property type="component" value="Unassembled WGS sequence"/>
</dbReference>
<accession>A0A9P4TPS7</accession>
<keyword evidence="1" id="KW-0812">Transmembrane</keyword>
<feature type="transmembrane region" description="Helical" evidence="1">
    <location>
        <begin position="76"/>
        <end position="93"/>
    </location>
</feature>
<sequence length="120" mass="13625">MDCCISDLHRRFYLIFFAPLSIYFSRPPLPTPTLKQTPSSFLPSFFHTSFRCVSIPMSHHQRPHYITAKPRPVRQVGSAMLVLLVLMSSRAAVFRPAYGKAWAQSGLTLWDALLLTASAW</sequence>
<feature type="transmembrane region" description="Helical" evidence="1">
    <location>
        <begin position="12"/>
        <end position="29"/>
    </location>
</feature>
<organism evidence="2 3">
    <name type="scientific">Lojkania enalia</name>
    <dbReference type="NCBI Taxonomy" id="147567"/>
    <lineage>
        <taxon>Eukaryota</taxon>
        <taxon>Fungi</taxon>
        <taxon>Dikarya</taxon>
        <taxon>Ascomycota</taxon>
        <taxon>Pezizomycotina</taxon>
        <taxon>Dothideomycetes</taxon>
        <taxon>Pleosporomycetidae</taxon>
        <taxon>Pleosporales</taxon>
        <taxon>Pleosporales incertae sedis</taxon>
        <taxon>Lojkania</taxon>
    </lineage>
</organism>
<dbReference type="EMBL" id="ML986583">
    <property type="protein sequence ID" value="KAF2269124.1"/>
    <property type="molecule type" value="Genomic_DNA"/>
</dbReference>
<protein>
    <submittedName>
        <fullName evidence="2">Uncharacterized protein</fullName>
    </submittedName>
</protein>
<keyword evidence="1" id="KW-0472">Membrane</keyword>
<keyword evidence="3" id="KW-1185">Reference proteome</keyword>
<comment type="caution">
    <text evidence="2">The sequence shown here is derived from an EMBL/GenBank/DDBJ whole genome shotgun (WGS) entry which is preliminary data.</text>
</comment>
<reference evidence="3" key="1">
    <citation type="journal article" date="2020" name="Stud. Mycol.">
        <title>101 Dothideomycetes genomes: A test case for predicting lifestyles and emergence of pathogens.</title>
        <authorList>
            <person name="Haridas S."/>
            <person name="Albert R."/>
            <person name="Binder M."/>
            <person name="Bloem J."/>
            <person name="LaButti K."/>
            <person name="Salamov A."/>
            <person name="Andreopoulos B."/>
            <person name="Baker S."/>
            <person name="Barry K."/>
            <person name="Bills G."/>
            <person name="Bluhm B."/>
            <person name="Cannon C."/>
            <person name="Castanera R."/>
            <person name="Culley D."/>
            <person name="Daum C."/>
            <person name="Ezra D."/>
            <person name="Gonzalez J."/>
            <person name="Henrissat B."/>
            <person name="Kuo A."/>
            <person name="Liang C."/>
            <person name="Lipzen A."/>
            <person name="Lutzoni F."/>
            <person name="Magnuson J."/>
            <person name="Mondo S."/>
            <person name="Nolan M."/>
            <person name="Ohm R."/>
            <person name="Pangilinan J."/>
            <person name="Park H.-J."/>
            <person name="Ramirez L."/>
            <person name="Alfaro M."/>
            <person name="Sun H."/>
            <person name="Tritt A."/>
            <person name="Yoshinaga Y."/>
            <person name="Zwiers L.-H."/>
            <person name="Turgeon B."/>
            <person name="Goodwin S."/>
            <person name="Spatafora J."/>
            <person name="Crous P."/>
            <person name="Grigoriev I."/>
        </authorList>
    </citation>
    <scope>NUCLEOTIDE SEQUENCE [LARGE SCALE GENOMIC DNA]</scope>
    <source>
        <strain evidence="3">CBS 304.66</strain>
    </source>
</reference>
<evidence type="ECO:0000313" key="3">
    <source>
        <dbReference type="Proteomes" id="UP000800093"/>
    </source>
</evidence>
<proteinExistence type="predicted"/>
<keyword evidence="1" id="KW-1133">Transmembrane helix</keyword>
<evidence type="ECO:0000313" key="2">
    <source>
        <dbReference type="EMBL" id="KAF2269124.1"/>
    </source>
</evidence>